<comment type="subcellular location">
    <subcellularLocation>
        <location evidence="2">Cytoplasm</location>
        <location evidence="2">P-body</location>
    </subcellularLocation>
    <subcellularLocation>
        <location evidence="1">Nucleus</location>
    </subcellularLocation>
</comment>
<sequence length="796" mass="89525">MRAAAQAQHRQQQPQLSQPQAQQAQQQSHLQQQQQQMLQQQQSILTPGTHGALQSPSRGLVQRPPTVGPPGSATMGIQQAAATPPPRMHPHSQSPRFHQQQQQHQIHLLQLQQQQQQRQLLELQEQRERHERQQLLELQEQLKLEELERQQRQLRIQQQQMVGTNEFIQNQLLQRGISPSLGDRARRGGVGRQSPGLMNPSAGLDVPFGQTMQYLPQNIQMQQRLLAEMAQAEFLSTMQGPGMSERDARETRELQEMLRVEAMRKIMEAERMEEKRKRKLDKIAHMSRYNDLMTQSDKDFITRIQVSQLVTQDPYADDFYAQVYGAILRSRMGIATSEDRVLRFGSGGGVGLGLGQKIPAGRRQNALQRMEAQVERIVSNARLREKEKASLNNLQGALGRTAGRSYKAAPRQLLQVDASNASTSPTTSHATAAHISKQDIAKEGEGVAREAAKMGREALATVTDGFVHKDPLTHRESLVVLEQLYDLVLEIEQRRRDQPAPEEVEAFEEWTIQCEALIDQLFDKLMVSAPLETSNPHPFVSLITPIKGKRILPRVARLFDTTRMQIVLTLIVACFFQLDVVHHASRLDTLEDTREIKDLEAQTQAFSSSVIQSILPVIGKAQMRLVTGLFGILLEKDAVAIARTRPGIALLTLFLSRVEILQHAAQGGSELQEPPSAEEMQNWYMMFSLLFEILRPHFPLLFPSFRLSVLAGVNPSSIPNSDVLDQPVWQFLSLLAVHANEEQQQALVGGLRDMILENVISASKGFADSEESRRLRLANVNLLLHALGLDASQISV</sequence>
<comment type="similarity">
    <text evidence="3">Belongs to the PAT1 family.</text>
</comment>
<evidence type="ECO:0000256" key="2">
    <source>
        <dbReference type="ARBA" id="ARBA00004201"/>
    </source>
</evidence>
<organism evidence="10 11">
    <name type="scientific">Ganoderma sinense ZZ0214-1</name>
    <dbReference type="NCBI Taxonomy" id="1077348"/>
    <lineage>
        <taxon>Eukaryota</taxon>
        <taxon>Fungi</taxon>
        <taxon>Dikarya</taxon>
        <taxon>Basidiomycota</taxon>
        <taxon>Agaricomycotina</taxon>
        <taxon>Agaricomycetes</taxon>
        <taxon>Polyporales</taxon>
        <taxon>Polyporaceae</taxon>
        <taxon>Ganoderma</taxon>
    </lineage>
</organism>
<evidence type="ECO:0000256" key="6">
    <source>
        <dbReference type="ARBA" id="ARBA00023242"/>
    </source>
</evidence>
<keyword evidence="11" id="KW-1185">Reference proteome</keyword>
<evidence type="ECO:0000256" key="3">
    <source>
        <dbReference type="ARBA" id="ARBA00009138"/>
    </source>
</evidence>
<evidence type="ECO:0000256" key="4">
    <source>
        <dbReference type="ARBA" id="ARBA00022490"/>
    </source>
</evidence>
<feature type="domain" description="mRNA decay factor PAT1" evidence="9">
    <location>
        <begin position="78"/>
        <end position="791"/>
    </location>
</feature>
<feature type="region of interest" description="Disordered" evidence="8">
    <location>
        <begin position="179"/>
        <end position="202"/>
    </location>
</feature>
<evidence type="ECO:0000256" key="1">
    <source>
        <dbReference type="ARBA" id="ARBA00004123"/>
    </source>
</evidence>
<evidence type="ECO:0000256" key="5">
    <source>
        <dbReference type="ARBA" id="ARBA00022884"/>
    </source>
</evidence>
<dbReference type="EMBL" id="AYKW01000056">
    <property type="protein sequence ID" value="PIL24946.1"/>
    <property type="molecule type" value="Genomic_DNA"/>
</dbReference>
<keyword evidence="5" id="KW-0694">RNA-binding</keyword>
<evidence type="ECO:0000313" key="10">
    <source>
        <dbReference type="EMBL" id="PIL24946.1"/>
    </source>
</evidence>
<accession>A0A2G8RTV3</accession>
<proteinExistence type="inferred from homology"/>
<keyword evidence="7" id="KW-0175">Coiled coil</keyword>
<evidence type="ECO:0000259" key="9">
    <source>
        <dbReference type="Pfam" id="PF09770"/>
    </source>
</evidence>
<keyword evidence="6" id="KW-0539">Nucleus</keyword>
<dbReference type="Pfam" id="PF09770">
    <property type="entry name" value="PAT1"/>
    <property type="match status" value="1"/>
</dbReference>
<keyword evidence="4" id="KW-0963">Cytoplasm</keyword>
<name>A0A2G8RTV3_9APHY</name>
<reference evidence="10 11" key="1">
    <citation type="journal article" date="2015" name="Sci. Rep.">
        <title>Chromosome-level genome map provides insights into diverse defense mechanisms in the medicinal fungus Ganoderma sinense.</title>
        <authorList>
            <person name="Zhu Y."/>
            <person name="Xu J."/>
            <person name="Sun C."/>
            <person name="Zhou S."/>
            <person name="Xu H."/>
            <person name="Nelson D.R."/>
            <person name="Qian J."/>
            <person name="Song J."/>
            <person name="Luo H."/>
            <person name="Xiang L."/>
            <person name="Li Y."/>
            <person name="Xu Z."/>
            <person name="Ji A."/>
            <person name="Wang L."/>
            <person name="Lu S."/>
            <person name="Hayward A."/>
            <person name="Sun W."/>
            <person name="Li X."/>
            <person name="Schwartz D.C."/>
            <person name="Wang Y."/>
            <person name="Chen S."/>
        </authorList>
    </citation>
    <scope>NUCLEOTIDE SEQUENCE [LARGE SCALE GENOMIC DNA]</scope>
    <source>
        <strain evidence="10 11">ZZ0214-1</strain>
    </source>
</reference>
<evidence type="ECO:0000256" key="8">
    <source>
        <dbReference type="SAM" id="MobiDB-lite"/>
    </source>
</evidence>
<dbReference type="OrthoDB" id="74835at2759"/>
<comment type="caution">
    <text evidence="10">The sequence shown here is derived from an EMBL/GenBank/DDBJ whole genome shotgun (WGS) entry which is preliminary data.</text>
</comment>
<dbReference type="GO" id="GO:0033962">
    <property type="term" value="P:P-body assembly"/>
    <property type="evidence" value="ECO:0007669"/>
    <property type="project" value="TreeGrafter"/>
</dbReference>
<dbReference type="PANTHER" id="PTHR21551">
    <property type="entry name" value="TOPOISOMERASE II-ASSOCIATED PROTEIN PAT1"/>
    <property type="match status" value="1"/>
</dbReference>
<dbReference type="PANTHER" id="PTHR21551:SF0">
    <property type="entry name" value="PROTEIN ASSOCIATED WITH TOPO II RELATED-1, ISOFORM A"/>
    <property type="match status" value="1"/>
</dbReference>
<dbReference type="GO" id="GO:0000932">
    <property type="term" value="C:P-body"/>
    <property type="evidence" value="ECO:0007669"/>
    <property type="project" value="UniProtKB-SubCell"/>
</dbReference>
<dbReference type="Proteomes" id="UP000230002">
    <property type="component" value="Unassembled WGS sequence"/>
</dbReference>
<dbReference type="GO" id="GO:0003723">
    <property type="term" value="F:RNA binding"/>
    <property type="evidence" value="ECO:0007669"/>
    <property type="project" value="UniProtKB-KW"/>
</dbReference>
<gene>
    <name evidence="10" type="ORF">GSI_12833</name>
</gene>
<protein>
    <recommendedName>
        <fullName evidence="9">mRNA decay factor PAT1 domain-containing protein</fullName>
    </recommendedName>
</protein>
<evidence type="ECO:0000256" key="7">
    <source>
        <dbReference type="SAM" id="Coils"/>
    </source>
</evidence>
<feature type="region of interest" description="Disordered" evidence="8">
    <location>
        <begin position="1"/>
        <end position="106"/>
    </location>
</feature>
<dbReference type="InterPro" id="IPR039900">
    <property type="entry name" value="Pat1-like"/>
</dbReference>
<dbReference type="GO" id="GO:0000290">
    <property type="term" value="P:deadenylation-dependent decapping of nuclear-transcribed mRNA"/>
    <property type="evidence" value="ECO:0007669"/>
    <property type="project" value="InterPro"/>
</dbReference>
<feature type="coiled-coil region" evidence="7">
    <location>
        <begin position="106"/>
        <end position="164"/>
    </location>
</feature>
<evidence type="ECO:0000313" key="11">
    <source>
        <dbReference type="Proteomes" id="UP000230002"/>
    </source>
</evidence>
<dbReference type="AlphaFoldDB" id="A0A2G8RTV3"/>
<dbReference type="GO" id="GO:0005634">
    <property type="term" value="C:nucleus"/>
    <property type="evidence" value="ECO:0007669"/>
    <property type="project" value="UniProtKB-SubCell"/>
</dbReference>
<dbReference type="InterPro" id="IPR019167">
    <property type="entry name" value="PAT1_dom"/>
</dbReference>
<feature type="compositionally biased region" description="Low complexity" evidence="8">
    <location>
        <begin position="1"/>
        <end position="42"/>
    </location>
</feature>
<dbReference type="STRING" id="1077348.A0A2G8RTV3"/>